<sequence length="156" mass="17664">MKQLFLILCMSLIFNNFLMGQEKLMENISKDILDCLTEVGKDAVSTLNVCESKYLNCRFQKDKGSFDFSSKKVAFFKGNAGTIKSTKKDFFNKEKYFIEIKGFFPAGSVQLIIFNDDEVKQVGYDAVIVSSSKRLLSAKDVIKRLNGVNSNSKCNY</sequence>
<protein>
    <recommendedName>
        <fullName evidence="1">DUF8192 domain-containing protein</fullName>
    </recommendedName>
</protein>
<dbReference type="eggNOG" id="ENOG5031HM4">
    <property type="taxonomic scope" value="Bacteria"/>
</dbReference>
<name>G8UP61_TANFA</name>
<evidence type="ECO:0000259" key="1">
    <source>
        <dbReference type="Pfam" id="PF26612"/>
    </source>
</evidence>
<dbReference type="PATRIC" id="fig|203275.8.peg.1689"/>
<evidence type="ECO:0000313" key="3">
    <source>
        <dbReference type="Proteomes" id="UP000005436"/>
    </source>
</evidence>
<dbReference type="Proteomes" id="UP000005436">
    <property type="component" value="Chromosome"/>
</dbReference>
<evidence type="ECO:0000313" key="2">
    <source>
        <dbReference type="EMBL" id="AEW22010.1"/>
    </source>
</evidence>
<organism evidence="2 3">
    <name type="scientific">Tannerella forsythia (strain ATCC 43037 / JCM 10827 / CCUG 21028 A / KCTC 5666 / FDC 338)</name>
    <name type="common">Bacteroides forsythus</name>
    <dbReference type="NCBI Taxonomy" id="203275"/>
    <lineage>
        <taxon>Bacteria</taxon>
        <taxon>Pseudomonadati</taxon>
        <taxon>Bacteroidota</taxon>
        <taxon>Bacteroidia</taxon>
        <taxon>Bacteroidales</taxon>
        <taxon>Tannerellaceae</taxon>
        <taxon>Tannerella</taxon>
    </lineage>
</organism>
<dbReference type="KEGG" id="tfo:BFO_1861"/>
<dbReference type="AlphaFoldDB" id="G8UP61"/>
<dbReference type="EMBL" id="CP003191">
    <property type="protein sequence ID" value="AEW22010.1"/>
    <property type="molecule type" value="Genomic_DNA"/>
</dbReference>
<accession>G8UP61</accession>
<dbReference type="STRING" id="203275.BFO_1861"/>
<dbReference type="GeneID" id="34758984"/>
<dbReference type="Pfam" id="PF26612">
    <property type="entry name" value="DUF8192"/>
    <property type="match status" value="1"/>
</dbReference>
<keyword evidence="3" id="KW-1185">Reference proteome</keyword>
<gene>
    <name evidence="2" type="ordered locus">BFO_1861</name>
</gene>
<dbReference type="RefSeq" id="WP_014225197.1">
    <property type="nucleotide sequence ID" value="NC_016610.1"/>
</dbReference>
<feature type="domain" description="DUF8192" evidence="1">
    <location>
        <begin position="45"/>
        <end position="146"/>
    </location>
</feature>
<dbReference type="InterPro" id="IPR058505">
    <property type="entry name" value="DUF8192"/>
</dbReference>
<reference evidence="3" key="1">
    <citation type="submission" date="2011-12" db="EMBL/GenBank/DDBJ databases">
        <title>Complete sequence of Tannerella forsythia ATCC 43037.</title>
        <authorList>
            <person name="Dewhirst F."/>
            <person name="Tanner A."/>
            <person name="Izard J."/>
            <person name="Brinkac L."/>
            <person name="Durkin A.S."/>
            <person name="Hostetler J."/>
            <person name="Shetty J."/>
            <person name="Torralba M."/>
            <person name="Gill S."/>
            <person name="Nelson K."/>
        </authorList>
    </citation>
    <scope>NUCLEOTIDE SEQUENCE [LARGE SCALE GENOMIC DNA]</scope>
    <source>
        <strain evidence="3">ATCC 43037 / JCM 10827 / CCUG 33226 / KCTC 5666 / FDC 338</strain>
    </source>
</reference>
<dbReference type="HOGENOM" id="CLU_1615725_0_0_10"/>
<proteinExistence type="predicted"/>